<protein>
    <submittedName>
        <fullName evidence="1">Uncharacterized protein</fullName>
    </submittedName>
</protein>
<gene>
    <name evidence="1" type="ORF">CK203_084103</name>
</gene>
<evidence type="ECO:0000313" key="2">
    <source>
        <dbReference type="Proteomes" id="UP000288805"/>
    </source>
</evidence>
<comment type="caution">
    <text evidence="1">The sequence shown here is derived from an EMBL/GenBank/DDBJ whole genome shotgun (WGS) entry which is preliminary data.</text>
</comment>
<dbReference type="AlphaFoldDB" id="A0A438FK33"/>
<dbReference type="Proteomes" id="UP000288805">
    <property type="component" value="Unassembled WGS sequence"/>
</dbReference>
<sequence length="446" mass="49682">MIPHWVQMLLTPELPHNVEAMLLLGPRKHGVESLSHVAGCYDKHARIWKGHLNLVKGKTGNPYDLIMCMHNVHERICALSGVEVVTRPCAVLCHGCEDKYSVGTTLRPLGTTLVAFRYYLKDPRYYLKALGTTLVALRYYLKDPRNCSLSTTLRALRYYLSGLETIQLCGSLHSSSRPPMVCWDCSLGTTLRALRYYLSGLETIQLCGSLHFPSDPPMVSWDCSLGTTLRDPSDPPMVSWDCSLGTTLRVLRYYLSGLELGTTLRALRYYLSGLKSQGRKLNSFLFPVSSTPGNLLVTVFFPVTLPISQHFSKERLEEISNFCEGTASKEDPRAGHAPFSRRRLHLTRRRVWAREAFSGDAPPPPASPTADQHPYLPGSPIRALHVPLLGIFVSVSPPNSLSGEVPATFSPPQSLHVPWEVFFYLSGGTTSRSEAVSLFRWCHAAI</sequence>
<name>A0A438FK33_VITVI</name>
<reference evidence="1 2" key="1">
    <citation type="journal article" date="2018" name="PLoS Genet.">
        <title>Population sequencing reveals clonal diversity and ancestral inbreeding in the grapevine cultivar Chardonnay.</title>
        <authorList>
            <person name="Roach M.J."/>
            <person name="Johnson D.L."/>
            <person name="Bohlmann J."/>
            <person name="van Vuuren H.J."/>
            <person name="Jones S.J."/>
            <person name="Pretorius I.S."/>
            <person name="Schmidt S.A."/>
            <person name="Borneman A.R."/>
        </authorList>
    </citation>
    <scope>NUCLEOTIDE SEQUENCE [LARGE SCALE GENOMIC DNA]</scope>
    <source>
        <strain evidence="2">cv. Chardonnay</strain>
        <tissue evidence="1">Leaf</tissue>
    </source>
</reference>
<organism evidence="1 2">
    <name type="scientific">Vitis vinifera</name>
    <name type="common">Grape</name>
    <dbReference type="NCBI Taxonomy" id="29760"/>
    <lineage>
        <taxon>Eukaryota</taxon>
        <taxon>Viridiplantae</taxon>
        <taxon>Streptophyta</taxon>
        <taxon>Embryophyta</taxon>
        <taxon>Tracheophyta</taxon>
        <taxon>Spermatophyta</taxon>
        <taxon>Magnoliopsida</taxon>
        <taxon>eudicotyledons</taxon>
        <taxon>Gunneridae</taxon>
        <taxon>Pentapetalae</taxon>
        <taxon>rosids</taxon>
        <taxon>Vitales</taxon>
        <taxon>Vitaceae</taxon>
        <taxon>Viteae</taxon>
        <taxon>Vitis</taxon>
    </lineage>
</organism>
<dbReference type="EMBL" id="QGNW01000864">
    <property type="protein sequence ID" value="RVW60331.1"/>
    <property type="molecule type" value="Genomic_DNA"/>
</dbReference>
<proteinExistence type="predicted"/>
<evidence type="ECO:0000313" key="1">
    <source>
        <dbReference type="EMBL" id="RVW60331.1"/>
    </source>
</evidence>
<accession>A0A438FK33</accession>